<reference evidence="7 8" key="1">
    <citation type="journal article" date="2010" name="Stand. Genomic Sci.">
        <title>Complete genome sequence of Coraliomargarita akajimensis type strain (04OKA010-24).</title>
        <authorList>
            <person name="Mavromatis K."/>
            <person name="Abt B."/>
            <person name="Brambilla E."/>
            <person name="Lapidus A."/>
            <person name="Copeland A."/>
            <person name="Deshpande S."/>
            <person name="Nolan M."/>
            <person name="Lucas S."/>
            <person name="Tice H."/>
            <person name="Cheng J.F."/>
            <person name="Han C."/>
            <person name="Detter J.C."/>
            <person name="Woyke T."/>
            <person name="Goodwin L."/>
            <person name="Pitluck S."/>
            <person name="Held B."/>
            <person name="Brettin T."/>
            <person name="Tapia R."/>
            <person name="Ivanova N."/>
            <person name="Mikhailova N."/>
            <person name="Pati A."/>
            <person name="Liolios K."/>
            <person name="Chen A."/>
            <person name="Palaniappan K."/>
            <person name="Land M."/>
            <person name="Hauser L."/>
            <person name="Chang Y.J."/>
            <person name="Jeffries C.D."/>
            <person name="Rohde M."/>
            <person name="Goker M."/>
            <person name="Bristow J."/>
            <person name="Eisen J.A."/>
            <person name="Markowitz V."/>
            <person name="Hugenholtz P."/>
            <person name="Klenk H.P."/>
            <person name="Kyrpides N.C."/>
        </authorList>
    </citation>
    <scope>NUCLEOTIDE SEQUENCE [LARGE SCALE GENOMIC DNA]</scope>
    <source>
        <strain evidence="8">DSM 45221 / IAM 15411 / JCM 23193 / KCTC 12865</strain>
    </source>
</reference>
<evidence type="ECO:0000259" key="6">
    <source>
        <dbReference type="Pfam" id="PF04932"/>
    </source>
</evidence>
<feature type="transmembrane region" description="Helical" evidence="5">
    <location>
        <begin position="205"/>
        <end position="222"/>
    </location>
</feature>
<evidence type="ECO:0000256" key="4">
    <source>
        <dbReference type="ARBA" id="ARBA00023136"/>
    </source>
</evidence>
<evidence type="ECO:0000256" key="5">
    <source>
        <dbReference type="SAM" id="Phobius"/>
    </source>
</evidence>
<dbReference type="GO" id="GO:0016020">
    <property type="term" value="C:membrane"/>
    <property type="evidence" value="ECO:0007669"/>
    <property type="project" value="UniProtKB-SubCell"/>
</dbReference>
<dbReference type="eggNOG" id="COG3307">
    <property type="taxonomic scope" value="Bacteria"/>
</dbReference>
<dbReference type="InterPro" id="IPR007016">
    <property type="entry name" value="O-antigen_ligase-rel_domated"/>
</dbReference>
<feature type="transmembrane region" description="Helical" evidence="5">
    <location>
        <begin position="366"/>
        <end position="384"/>
    </location>
</feature>
<dbReference type="Proteomes" id="UP000000925">
    <property type="component" value="Chromosome"/>
</dbReference>
<gene>
    <name evidence="7" type="ordered locus">Caka_1989</name>
</gene>
<feature type="transmembrane region" description="Helical" evidence="5">
    <location>
        <begin position="172"/>
        <end position="193"/>
    </location>
</feature>
<protein>
    <recommendedName>
        <fullName evidence="6">O-antigen ligase-related domain-containing protein</fullName>
    </recommendedName>
</protein>
<comment type="subcellular location">
    <subcellularLocation>
        <location evidence="1">Membrane</location>
        <topology evidence="1">Multi-pass membrane protein</topology>
    </subcellularLocation>
</comment>
<proteinExistence type="predicted"/>
<sequence length="426" mass="48010">MGILQKVRVTDWKVVLYFGCAFFGFYLALAVPVLLYAPSRPFTVPFRALTLAMSFLFIWRAAVRSKSIYNGPLLWLYLLWMAIYAWRLFMYSQEVAYTRHGQYEYLVMGVGMCLVPGLGFFYAWDTRRLEIALYTIAGVGSLAGWAYCWIYRAAIFGGGFGRVRGGEFIGDFVAVNPLQLGYMGSALTVVGFGLIRSKVKGWRKLLMLGVIFAPSFMLVMFSGSRGPVAALLACILLYLLVNVKRGKLAQVFAFSSFLCVLIAGAIWYGVVSESVLLERFVNTYHSLNEGGNSTSRLDMYQQAFDQVSGSLFFGDFVELREGLIYPHNFFVEALLVTGLAGLSVFVPLLIGTFVVALRLMRKYSRYGWVSLLYIHYFFYVMVSSSLYSNSYFWCSMGLVLGVWQGAKYGKIGADYEPIGNMRPRQF</sequence>
<feature type="transmembrane region" description="Helical" evidence="5">
    <location>
        <begin position="14"/>
        <end position="38"/>
    </location>
</feature>
<dbReference type="InterPro" id="IPR051533">
    <property type="entry name" value="WaaL-like"/>
</dbReference>
<organism evidence="7 8">
    <name type="scientific">Coraliomargarita akajimensis (strain DSM 45221 / IAM 15411 / JCM 23193 / KCTC 12865 / 04OKA010-24)</name>
    <dbReference type="NCBI Taxonomy" id="583355"/>
    <lineage>
        <taxon>Bacteria</taxon>
        <taxon>Pseudomonadati</taxon>
        <taxon>Verrucomicrobiota</taxon>
        <taxon>Opitutia</taxon>
        <taxon>Puniceicoccales</taxon>
        <taxon>Coraliomargaritaceae</taxon>
        <taxon>Coraliomargarita</taxon>
    </lineage>
</organism>
<dbReference type="PANTHER" id="PTHR37422:SF17">
    <property type="entry name" value="O-ANTIGEN LIGASE"/>
    <property type="match status" value="1"/>
</dbReference>
<dbReference type="KEGG" id="caa:Caka_1989"/>
<name>D5EKV0_CORAD</name>
<dbReference type="AlphaFoldDB" id="D5EKV0"/>
<feature type="transmembrane region" description="Helical" evidence="5">
    <location>
        <begin position="228"/>
        <end position="244"/>
    </location>
</feature>
<feature type="transmembrane region" description="Helical" evidence="5">
    <location>
        <begin position="105"/>
        <end position="124"/>
    </location>
</feature>
<feature type="transmembrane region" description="Helical" evidence="5">
    <location>
        <begin position="74"/>
        <end position="93"/>
    </location>
</feature>
<dbReference type="OrthoDB" id="8077069at2"/>
<accession>D5EKV0</accession>
<feature type="domain" description="O-antigen ligase-related" evidence="6">
    <location>
        <begin position="212"/>
        <end position="314"/>
    </location>
</feature>
<dbReference type="EMBL" id="CP001998">
    <property type="protein sequence ID" value="ADE55007.1"/>
    <property type="molecule type" value="Genomic_DNA"/>
</dbReference>
<evidence type="ECO:0000313" key="7">
    <source>
        <dbReference type="EMBL" id="ADE55007.1"/>
    </source>
</evidence>
<keyword evidence="4 5" id="KW-0472">Membrane</keyword>
<feature type="transmembrane region" description="Helical" evidence="5">
    <location>
        <begin position="333"/>
        <end position="359"/>
    </location>
</feature>
<evidence type="ECO:0000313" key="8">
    <source>
        <dbReference type="Proteomes" id="UP000000925"/>
    </source>
</evidence>
<evidence type="ECO:0000256" key="3">
    <source>
        <dbReference type="ARBA" id="ARBA00022989"/>
    </source>
</evidence>
<evidence type="ECO:0000256" key="1">
    <source>
        <dbReference type="ARBA" id="ARBA00004141"/>
    </source>
</evidence>
<feature type="transmembrane region" description="Helical" evidence="5">
    <location>
        <begin position="251"/>
        <end position="270"/>
    </location>
</feature>
<feature type="transmembrane region" description="Helical" evidence="5">
    <location>
        <begin position="131"/>
        <end position="152"/>
    </location>
</feature>
<dbReference type="HOGENOM" id="CLU_643580_0_0_0"/>
<evidence type="ECO:0000256" key="2">
    <source>
        <dbReference type="ARBA" id="ARBA00022692"/>
    </source>
</evidence>
<dbReference type="PANTHER" id="PTHR37422">
    <property type="entry name" value="TEICHURONIC ACID BIOSYNTHESIS PROTEIN TUAE"/>
    <property type="match status" value="1"/>
</dbReference>
<feature type="transmembrane region" description="Helical" evidence="5">
    <location>
        <begin position="44"/>
        <end position="62"/>
    </location>
</feature>
<dbReference type="Pfam" id="PF04932">
    <property type="entry name" value="Wzy_C"/>
    <property type="match status" value="1"/>
</dbReference>
<dbReference type="STRING" id="583355.Caka_1989"/>
<keyword evidence="8" id="KW-1185">Reference proteome</keyword>
<keyword evidence="2 5" id="KW-0812">Transmembrane</keyword>
<keyword evidence="3 5" id="KW-1133">Transmembrane helix</keyword>